<keyword evidence="2" id="KW-1185">Reference proteome</keyword>
<protein>
    <submittedName>
        <fullName evidence="1">Uncharacterized protein</fullName>
    </submittedName>
</protein>
<proteinExistence type="predicted"/>
<organism evidence="1 2">
    <name type="scientific">Anaerobiospirillum thomasii</name>
    <dbReference type="NCBI Taxonomy" id="179995"/>
    <lineage>
        <taxon>Bacteria</taxon>
        <taxon>Pseudomonadati</taxon>
        <taxon>Pseudomonadota</taxon>
        <taxon>Gammaproteobacteria</taxon>
        <taxon>Aeromonadales</taxon>
        <taxon>Succinivibrionaceae</taxon>
        <taxon>Anaerobiospirillum</taxon>
    </lineage>
</organism>
<dbReference type="EMBL" id="UAPV01000001">
    <property type="protein sequence ID" value="SPT70066.1"/>
    <property type="molecule type" value="Genomic_DNA"/>
</dbReference>
<dbReference type="RefSeq" id="WP_113744178.1">
    <property type="nucleotide sequence ID" value="NZ_UAPU01000007.1"/>
</dbReference>
<reference evidence="1 2" key="1">
    <citation type="submission" date="2018-06" db="EMBL/GenBank/DDBJ databases">
        <authorList>
            <consortium name="Pathogen Informatics"/>
            <person name="Doyle S."/>
        </authorList>
    </citation>
    <scope>NUCLEOTIDE SEQUENCE [LARGE SCALE GENOMIC DNA]</scope>
    <source>
        <strain evidence="1 2">NCTC13093</strain>
    </source>
</reference>
<dbReference type="AlphaFoldDB" id="A0A2X0VEC8"/>
<evidence type="ECO:0000313" key="2">
    <source>
        <dbReference type="Proteomes" id="UP000250086"/>
    </source>
</evidence>
<gene>
    <name evidence="1" type="ORF">NCTC13093_01471</name>
</gene>
<sequence>MARAFLNFREKKTAIEVKEKGNMRAEIYEWPKASSFDVVGFMDGEVVMYSSAMSLEHAKSFAKHFVEGTI</sequence>
<evidence type="ECO:0000313" key="1">
    <source>
        <dbReference type="EMBL" id="SPT70066.1"/>
    </source>
</evidence>
<accession>A0A2X0VEC8</accession>
<name>A0A2X0VEC8_9GAMM</name>
<dbReference type="Proteomes" id="UP000250086">
    <property type="component" value="Unassembled WGS sequence"/>
</dbReference>